<sequence length="52" mass="5242">MSACWALEDGECPACKTPIHAIAANSPTECTVQPCGCTIPKGITSSYGGGGR</sequence>
<gene>
    <name evidence="1" type="ORF">ACFO9K_22975</name>
</gene>
<evidence type="ECO:0000313" key="2">
    <source>
        <dbReference type="Proteomes" id="UP001595945"/>
    </source>
</evidence>
<reference evidence="1 2" key="1">
    <citation type="journal article" date="2019" name="Int. J. Syst. Evol. Microbiol.">
        <title>The Global Catalogue of Microorganisms (GCM) 10K type strain sequencing project: providing services to taxonomists for standard genome sequencing and annotation.</title>
        <authorList>
            <consortium name="The Broad Institute Genomics Platform"/>
            <consortium name="The Broad Institute Genome Sequencing Center for Infectious Disease"/>
            <person name="Wu L."/>
            <person name="Ma J."/>
        </authorList>
    </citation>
    <scope>NUCLEOTIDE SEQUENCE [LARGE SCALE GENOMIC DNA]</scope>
    <source>
        <strain evidence="1 2">XZYJ18</strain>
    </source>
</reference>
<dbReference type="EMBL" id="JBHSHT010000005">
    <property type="protein sequence ID" value="MFC4827109.1"/>
    <property type="molecule type" value="Genomic_DNA"/>
</dbReference>
<dbReference type="RefSeq" id="WP_379793682.1">
    <property type="nucleotide sequence ID" value="NZ_JBHSHT010000005.1"/>
</dbReference>
<protein>
    <submittedName>
        <fullName evidence="1">Uncharacterized protein</fullName>
    </submittedName>
</protein>
<comment type="caution">
    <text evidence="1">The sequence shown here is derived from an EMBL/GenBank/DDBJ whole genome shotgun (WGS) entry which is preliminary data.</text>
</comment>
<accession>A0ABD5Q8U5</accession>
<evidence type="ECO:0000313" key="1">
    <source>
        <dbReference type="EMBL" id="MFC4827109.1"/>
    </source>
</evidence>
<name>A0ABD5Q8U5_9EURY</name>
<dbReference type="Proteomes" id="UP001595945">
    <property type="component" value="Unassembled WGS sequence"/>
</dbReference>
<dbReference type="AlphaFoldDB" id="A0ABD5Q8U5"/>
<organism evidence="1 2">
    <name type="scientific">Halorussus aquaticus</name>
    <dbReference type="NCBI Taxonomy" id="2953748"/>
    <lineage>
        <taxon>Archaea</taxon>
        <taxon>Methanobacteriati</taxon>
        <taxon>Methanobacteriota</taxon>
        <taxon>Stenosarchaea group</taxon>
        <taxon>Halobacteria</taxon>
        <taxon>Halobacteriales</taxon>
        <taxon>Haladaptataceae</taxon>
        <taxon>Halorussus</taxon>
    </lineage>
</organism>
<keyword evidence="2" id="KW-1185">Reference proteome</keyword>
<proteinExistence type="predicted"/>